<keyword evidence="2" id="KW-1185">Reference proteome</keyword>
<reference evidence="1 2" key="1">
    <citation type="journal article" date="2023" name="Insect Mol. Biol.">
        <title>Genome sequencing provides insights into the evolution of gene families encoding plant cell wall-degrading enzymes in longhorned beetles.</title>
        <authorList>
            <person name="Shin N.R."/>
            <person name="Okamura Y."/>
            <person name="Kirsch R."/>
            <person name="Pauchet Y."/>
        </authorList>
    </citation>
    <scope>NUCLEOTIDE SEQUENCE [LARGE SCALE GENOMIC DNA]</scope>
    <source>
        <strain evidence="1">EAD_L_NR</strain>
    </source>
</reference>
<dbReference type="Proteomes" id="UP001159042">
    <property type="component" value="Unassembled WGS sequence"/>
</dbReference>
<sequence length="126" mass="14484">MRLKHRINVGKISERSEKLAIIFALAVLAAAENPNGSLNCRCWEDFKPEKEGNSWFCRGTKNYRIFACNEEKPPLCTCMTNGKPTVLDLGETHCISIDVPYDSLNCEPESEWKAYFSRHPEKMIYH</sequence>
<comment type="caution">
    <text evidence="1">The sequence shown here is derived from an EMBL/GenBank/DDBJ whole genome shotgun (WGS) entry which is preliminary data.</text>
</comment>
<organism evidence="1 2">
    <name type="scientific">Exocentrus adspersus</name>
    <dbReference type="NCBI Taxonomy" id="1586481"/>
    <lineage>
        <taxon>Eukaryota</taxon>
        <taxon>Metazoa</taxon>
        <taxon>Ecdysozoa</taxon>
        <taxon>Arthropoda</taxon>
        <taxon>Hexapoda</taxon>
        <taxon>Insecta</taxon>
        <taxon>Pterygota</taxon>
        <taxon>Neoptera</taxon>
        <taxon>Endopterygota</taxon>
        <taxon>Coleoptera</taxon>
        <taxon>Polyphaga</taxon>
        <taxon>Cucujiformia</taxon>
        <taxon>Chrysomeloidea</taxon>
        <taxon>Cerambycidae</taxon>
        <taxon>Lamiinae</taxon>
        <taxon>Acanthocinini</taxon>
        <taxon>Exocentrus</taxon>
    </lineage>
</organism>
<evidence type="ECO:0008006" key="3">
    <source>
        <dbReference type="Google" id="ProtNLM"/>
    </source>
</evidence>
<name>A0AAV8WHM7_9CUCU</name>
<protein>
    <recommendedName>
        <fullName evidence="3">Secreted protein</fullName>
    </recommendedName>
</protein>
<gene>
    <name evidence="1" type="ORF">NQ315_009804</name>
</gene>
<dbReference type="AlphaFoldDB" id="A0AAV8WHM7"/>
<accession>A0AAV8WHM7</accession>
<evidence type="ECO:0000313" key="2">
    <source>
        <dbReference type="Proteomes" id="UP001159042"/>
    </source>
</evidence>
<proteinExistence type="predicted"/>
<evidence type="ECO:0000313" key="1">
    <source>
        <dbReference type="EMBL" id="KAJ8925951.1"/>
    </source>
</evidence>
<dbReference type="EMBL" id="JANEYG010000001">
    <property type="protein sequence ID" value="KAJ8925951.1"/>
    <property type="molecule type" value="Genomic_DNA"/>
</dbReference>